<dbReference type="EMBL" id="JASCZI010241674">
    <property type="protein sequence ID" value="MED6204360.1"/>
    <property type="molecule type" value="Genomic_DNA"/>
</dbReference>
<evidence type="ECO:0000313" key="1">
    <source>
        <dbReference type="EMBL" id="MED6204360.1"/>
    </source>
</evidence>
<sequence length="116" mass="13673">MKSYQNNDYQVMHHEYGQKHLSICYPPKSSGGNVPVKYRFTRSSSNAPSLADPLEANPYNICHPKTEETSRRNTGSPDHQLMLRHWLTRLRQTHTPETHYRKNYRRNGGWKVPCQY</sequence>
<gene>
    <name evidence="1" type="ORF">PIB30_008487</name>
</gene>
<evidence type="ECO:0000313" key="2">
    <source>
        <dbReference type="Proteomes" id="UP001341840"/>
    </source>
</evidence>
<protein>
    <submittedName>
        <fullName evidence="1">Uncharacterized protein</fullName>
    </submittedName>
</protein>
<proteinExistence type="predicted"/>
<dbReference type="Proteomes" id="UP001341840">
    <property type="component" value="Unassembled WGS sequence"/>
</dbReference>
<reference evidence="1 2" key="1">
    <citation type="journal article" date="2023" name="Plants (Basel)">
        <title>Bridging the Gap: Combining Genomics and Transcriptomics Approaches to Understand Stylosanthes scabra, an Orphan Legume from the Brazilian Caatinga.</title>
        <authorList>
            <person name="Ferreira-Neto J.R.C."/>
            <person name="da Silva M.D."/>
            <person name="Binneck E."/>
            <person name="de Melo N.F."/>
            <person name="da Silva R.H."/>
            <person name="de Melo A.L.T.M."/>
            <person name="Pandolfi V."/>
            <person name="Bustamante F.O."/>
            <person name="Brasileiro-Vidal A.C."/>
            <person name="Benko-Iseppon A.M."/>
        </authorList>
    </citation>
    <scope>NUCLEOTIDE SEQUENCE [LARGE SCALE GENOMIC DNA]</scope>
    <source>
        <tissue evidence="1">Leaves</tissue>
    </source>
</reference>
<keyword evidence="2" id="KW-1185">Reference proteome</keyword>
<accession>A0ABU6Y3N4</accession>
<name>A0ABU6Y3N4_9FABA</name>
<organism evidence="1 2">
    <name type="scientific">Stylosanthes scabra</name>
    <dbReference type="NCBI Taxonomy" id="79078"/>
    <lineage>
        <taxon>Eukaryota</taxon>
        <taxon>Viridiplantae</taxon>
        <taxon>Streptophyta</taxon>
        <taxon>Embryophyta</taxon>
        <taxon>Tracheophyta</taxon>
        <taxon>Spermatophyta</taxon>
        <taxon>Magnoliopsida</taxon>
        <taxon>eudicotyledons</taxon>
        <taxon>Gunneridae</taxon>
        <taxon>Pentapetalae</taxon>
        <taxon>rosids</taxon>
        <taxon>fabids</taxon>
        <taxon>Fabales</taxon>
        <taxon>Fabaceae</taxon>
        <taxon>Papilionoideae</taxon>
        <taxon>50 kb inversion clade</taxon>
        <taxon>dalbergioids sensu lato</taxon>
        <taxon>Dalbergieae</taxon>
        <taxon>Pterocarpus clade</taxon>
        <taxon>Stylosanthes</taxon>
    </lineage>
</organism>
<comment type="caution">
    <text evidence="1">The sequence shown here is derived from an EMBL/GenBank/DDBJ whole genome shotgun (WGS) entry which is preliminary data.</text>
</comment>